<accession>A0A6N9YR46</accession>
<sequence length="185" mass="20822">MAASHNDLAGTSSTDSAPVPGADRLDDNQRARYAEEIGVLFNDRGWPRMEGRVLGYLVMSNAPHVSTAELIESLRASAGSISAATRALGQAGFIKRVTVPGDRSHYYRVEDDVFGTFLATEHQYLILRARGVEDILSALGGNEEGPRKRLENMRDYLVWLRDYHHGQMLDAWERHKRERDAQKRQ</sequence>
<comment type="caution">
    <text evidence="5">The sequence shown here is derived from an EMBL/GenBank/DDBJ whole genome shotgun (WGS) entry which is preliminary data.</text>
</comment>
<dbReference type="RefSeq" id="WP_163820287.1">
    <property type="nucleotide sequence ID" value="NZ_JAAGOB010000012.1"/>
</dbReference>
<dbReference type="Gene3D" id="1.10.10.10">
    <property type="entry name" value="Winged helix-like DNA-binding domain superfamily/Winged helix DNA-binding domain"/>
    <property type="match status" value="1"/>
</dbReference>
<keyword evidence="2" id="KW-0238">DNA-binding</keyword>
<dbReference type="InterPro" id="IPR052362">
    <property type="entry name" value="HTH-GbsR_regulator"/>
</dbReference>
<evidence type="ECO:0000256" key="2">
    <source>
        <dbReference type="ARBA" id="ARBA00023125"/>
    </source>
</evidence>
<reference evidence="5 6" key="1">
    <citation type="submission" date="2020-02" db="EMBL/GenBank/DDBJ databases">
        <authorList>
            <person name="Li X.-J."/>
            <person name="Feng X.-M."/>
        </authorList>
    </citation>
    <scope>NUCLEOTIDE SEQUENCE [LARGE SCALE GENOMIC DNA]</scope>
    <source>
        <strain evidence="5 6">CGMCC 4.7225</strain>
    </source>
</reference>
<gene>
    <name evidence="5" type="ORF">G1H11_19535</name>
</gene>
<dbReference type="Proteomes" id="UP000469185">
    <property type="component" value="Unassembled WGS sequence"/>
</dbReference>
<dbReference type="EMBL" id="JAAGOB010000012">
    <property type="protein sequence ID" value="NED97493.1"/>
    <property type="molecule type" value="Genomic_DNA"/>
</dbReference>
<dbReference type="InterPro" id="IPR036388">
    <property type="entry name" value="WH-like_DNA-bd_sf"/>
</dbReference>
<protein>
    <submittedName>
        <fullName evidence="5">Transcriptional regulator</fullName>
    </submittedName>
</protein>
<evidence type="ECO:0000256" key="1">
    <source>
        <dbReference type="ARBA" id="ARBA00023015"/>
    </source>
</evidence>
<dbReference type="GO" id="GO:0003677">
    <property type="term" value="F:DNA binding"/>
    <property type="evidence" value="ECO:0007669"/>
    <property type="project" value="UniProtKB-KW"/>
</dbReference>
<dbReference type="AlphaFoldDB" id="A0A6N9YR46"/>
<dbReference type="SUPFAM" id="SSF46785">
    <property type="entry name" value="Winged helix' DNA-binding domain"/>
    <property type="match status" value="1"/>
</dbReference>
<organism evidence="5 6">
    <name type="scientific">Phytoactinopolyspora alkaliphila</name>
    <dbReference type="NCBI Taxonomy" id="1783498"/>
    <lineage>
        <taxon>Bacteria</taxon>
        <taxon>Bacillati</taxon>
        <taxon>Actinomycetota</taxon>
        <taxon>Actinomycetes</taxon>
        <taxon>Jiangellales</taxon>
        <taxon>Jiangellaceae</taxon>
        <taxon>Phytoactinopolyspora</taxon>
    </lineage>
</organism>
<name>A0A6N9YR46_9ACTN</name>
<evidence type="ECO:0000313" key="5">
    <source>
        <dbReference type="EMBL" id="NED97493.1"/>
    </source>
</evidence>
<dbReference type="InterPro" id="IPR036390">
    <property type="entry name" value="WH_DNA-bd_sf"/>
</dbReference>
<feature type="region of interest" description="Disordered" evidence="4">
    <location>
        <begin position="1"/>
        <end position="27"/>
    </location>
</feature>
<keyword evidence="6" id="KW-1185">Reference proteome</keyword>
<dbReference type="PANTHER" id="PTHR38465:SF2">
    <property type="entry name" value="HTH-TYPE TRANSCRIPTIONAL REGULATOR MMPR5"/>
    <property type="match status" value="1"/>
</dbReference>
<keyword evidence="1" id="KW-0805">Transcription regulation</keyword>
<evidence type="ECO:0000256" key="4">
    <source>
        <dbReference type="SAM" id="MobiDB-lite"/>
    </source>
</evidence>
<evidence type="ECO:0000313" key="6">
    <source>
        <dbReference type="Proteomes" id="UP000469185"/>
    </source>
</evidence>
<keyword evidence="3" id="KW-0804">Transcription</keyword>
<proteinExistence type="predicted"/>
<dbReference type="PANTHER" id="PTHR38465">
    <property type="entry name" value="HTH-TYPE TRANSCRIPTIONAL REGULATOR MJ1563-RELATED"/>
    <property type="match status" value="1"/>
</dbReference>
<evidence type="ECO:0000256" key="3">
    <source>
        <dbReference type="ARBA" id="ARBA00023163"/>
    </source>
</evidence>